<dbReference type="GeneID" id="107799080"/>
<reference evidence="2" key="2">
    <citation type="submission" date="2025-08" db="UniProtKB">
        <authorList>
            <consortium name="RefSeq"/>
        </authorList>
    </citation>
    <scope>IDENTIFICATION</scope>
    <source>
        <tissue evidence="2">Leaf</tissue>
    </source>
</reference>
<dbReference type="PANTHER" id="PTHR35546:SF117">
    <property type="entry name" value="F-BOX DOMAIN-CONTAINING PROTEIN"/>
    <property type="match status" value="1"/>
</dbReference>
<reference evidence="1" key="1">
    <citation type="journal article" date="2014" name="Nat. Commun.">
        <title>The tobacco genome sequence and its comparison with those of tomato and potato.</title>
        <authorList>
            <person name="Sierro N."/>
            <person name="Battey J.N."/>
            <person name="Ouadi S."/>
            <person name="Bakaher N."/>
            <person name="Bovet L."/>
            <person name="Willig A."/>
            <person name="Goepfert S."/>
            <person name="Peitsch M.C."/>
            <person name="Ivanov N.V."/>
        </authorList>
    </citation>
    <scope>NUCLEOTIDE SEQUENCE [LARGE SCALE GENOMIC DNA]</scope>
</reference>
<dbReference type="InterPro" id="IPR001810">
    <property type="entry name" value="F-box_dom"/>
</dbReference>
<dbReference type="OMA" id="KWYHAYK"/>
<dbReference type="SUPFAM" id="SSF81383">
    <property type="entry name" value="F-box domain"/>
    <property type="match status" value="1"/>
</dbReference>
<keyword evidence="1" id="KW-1185">Reference proteome</keyword>
<gene>
    <name evidence="2" type="primary">LOC107799080</name>
</gene>
<dbReference type="InterPro" id="IPR013187">
    <property type="entry name" value="F-box-assoc_dom_typ3"/>
</dbReference>
<dbReference type="Proteomes" id="UP000790787">
    <property type="component" value="Chromosome 10"/>
</dbReference>
<dbReference type="AlphaFoldDB" id="A0A1S4AMI1"/>
<proteinExistence type="predicted"/>
<accession>A0A1S4AMI1</accession>
<dbReference type="NCBIfam" id="TIGR01640">
    <property type="entry name" value="F_box_assoc_1"/>
    <property type="match status" value="1"/>
</dbReference>
<evidence type="ECO:0000313" key="1">
    <source>
        <dbReference type="Proteomes" id="UP000790787"/>
    </source>
</evidence>
<dbReference type="PANTHER" id="PTHR35546">
    <property type="entry name" value="F-BOX PROTEIN INTERACTION DOMAIN PROTEIN-RELATED"/>
    <property type="match status" value="1"/>
</dbReference>
<sequence length="400" mass="46565">MTENFKQMISKSSFCPAEKIAGSDDLLKEILLRLPASSVLRFSCVSHRWRFFISDPYFRQLHSRRSAAITDGLFLFRKSDKKYHLDHLFNFSDTSKRKVVPSNIRTFTDSFRSVEPLHCCNGLLCLKLLQLDNDDVLYCVYNPRTNRHTNIPLPDINDEEEIVSMNLAFDPKRSSNYKIICIVKERLGFLRWLTFSNNWKESGQGVRVRGEYYFGKGVFLNGTIYWTSKHSAFVCFDMDNDSLKIMPSTSVPEGRNGRKIKYFGESAGNLHLIEENVLRSTLLNVFELENDYSNWYVKYVVDVDDLTRLFPLMVINEPESLDVIGYQFDVLCFVDGEKDGKTMLVLSLPEKMISYDIKNMSIKELLNVQLEELHLSIEGFIVYNYKWYHAYKHVETLALV</sequence>
<dbReference type="PaxDb" id="4097-A0A1S4AMI1"/>
<name>A0A1S4AMI1_TOBAC</name>
<dbReference type="InterPro" id="IPR036047">
    <property type="entry name" value="F-box-like_dom_sf"/>
</dbReference>
<dbReference type="Gene3D" id="1.20.1280.50">
    <property type="match status" value="1"/>
</dbReference>
<dbReference type="KEGG" id="nta:107799080"/>
<dbReference type="STRING" id="4097.A0A1S4AMI1"/>
<dbReference type="InterPro" id="IPR055290">
    <property type="entry name" value="At3g26010-like"/>
</dbReference>
<dbReference type="RefSeq" id="XP_016477638.1">
    <property type="nucleotide sequence ID" value="XM_016622152.1"/>
</dbReference>
<dbReference type="SMART" id="SM00256">
    <property type="entry name" value="FBOX"/>
    <property type="match status" value="1"/>
</dbReference>
<dbReference type="Pfam" id="PF00646">
    <property type="entry name" value="F-box"/>
    <property type="match status" value="1"/>
</dbReference>
<dbReference type="RefSeq" id="XP_016477638.2">
    <property type="nucleotide sequence ID" value="XM_016622152.2"/>
</dbReference>
<evidence type="ECO:0000313" key="2">
    <source>
        <dbReference type="RefSeq" id="XP_016477638.2"/>
    </source>
</evidence>
<organism evidence="1 2">
    <name type="scientific">Nicotiana tabacum</name>
    <name type="common">Common tobacco</name>
    <dbReference type="NCBI Taxonomy" id="4097"/>
    <lineage>
        <taxon>Eukaryota</taxon>
        <taxon>Viridiplantae</taxon>
        <taxon>Streptophyta</taxon>
        <taxon>Embryophyta</taxon>
        <taxon>Tracheophyta</taxon>
        <taxon>Spermatophyta</taxon>
        <taxon>Magnoliopsida</taxon>
        <taxon>eudicotyledons</taxon>
        <taxon>Gunneridae</taxon>
        <taxon>Pentapetalae</taxon>
        <taxon>asterids</taxon>
        <taxon>lamiids</taxon>
        <taxon>Solanales</taxon>
        <taxon>Solanaceae</taxon>
        <taxon>Nicotianoideae</taxon>
        <taxon>Nicotianeae</taxon>
        <taxon>Nicotiana</taxon>
    </lineage>
</organism>
<dbReference type="Pfam" id="PF08268">
    <property type="entry name" value="FBA_3"/>
    <property type="match status" value="1"/>
</dbReference>
<dbReference type="OrthoDB" id="605328at2759"/>
<protein>
    <submittedName>
        <fullName evidence="2">F-box protein At5g07610-like</fullName>
    </submittedName>
</protein>
<dbReference type="InterPro" id="IPR017451">
    <property type="entry name" value="F-box-assoc_interact_dom"/>
</dbReference>